<protein>
    <submittedName>
        <fullName evidence="1">Uncharacterized protein</fullName>
    </submittedName>
</protein>
<evidence type="ECO:0000313" key="1">
    <source>
        <dbReference type="EMBL" id="CAA9407189.1"/>
    </source>
</evidence>
<organism evidence="1">
    <name type="scientific">uncultured Rubrobacteraceae bacterium</name>
    <dbReference type="NCBI Taxonomy" id="349277"/>
    <lineage>
        <taxon>Bacteria</taxon>
        <taxon>Bacillati</taxon>
        <taxon>Actinomycetota</taxon>
        <taxon>Rubrobacteria</taxon>
        <taxon>Rubrobacterales</taxon>
        <taxon>Rubrobacteraceae</taxon>
        <taxon>environmental samples</taxon>
    </lineage>
</organism>
<name>A0A6J4P9H6_9ACTN</name>
<sequence length="90" mass="10440">MGIRDFIQLLAEHRERLAGGLSEDERSEVLREAETMVGMIDAAVRELESVIKNRRVNLPEEHALRFAQDVFRHLREEEERVKAKVRGMGL</sequence>
<reference evidence="1" key="1">
    <citation type="submission" date="2020-02" db="EMBL/GenBank/DDBJ databases">
        <authorList>
            <person name="Meier V. D."/>
        </authorList>
    </citation>
    <scope>NUCLEOTIDE SEQUENCE</scope>
    <source>
        <strain evidence="1">AVDCRST_MAG03</strain>
    </source>
</reference>
<dbReference type="AlphaFoldDB" id="A0A6J4P9H6"/>
<accession>A0A6J4P9H6</accession>
<dbReference type="EMBL" id="CADCUT010000105">
    <property type="protein sequence ID" value="CAA9407189.1"/>
    <property type="molecule type" value="Genomic_DNA"/>
</dbReference>
<gene>
    <name evidence="1" type="ORF">AVDCRST_MAG03-1602</name>
</gene>
<proteinExistence type="predicted"/>